<feature type="compositionally biased region" description="Basic and acidic residues" evidence="1">
    <location>
        <begin position="1018"/>
        <end position="1035"/>
    </location>
</feature>
<feature type="compositionally biased region" description="Polar residues" evidence="1">
    <location>
        <begin position="499"/>
        <end position="508"/>
    </location>
</feature>
<name>A0ABM0ZVR8_APLCA</name>
<feature type="compositionally biased region" description="Basic and acidic residues" evidence="1">
    <location>
        <begin position="1125"/>
        <end position="1152"/>
    </location>
</feature>
<organism evidence="2 3">
    <name type="scientific">Aplysia californica</name>
    <name type="common">California sea hare</name>
    <dbReference type="NCBI Taxonomy" id="6500"/>
    <lineage>
        <taxon>Eukaryota</taxon>
        <taxon>Metazoa</taxon>
        <taxon>Spiralia</taxon>
        <taxon>Lophotrochozoa</taxon>
        <taxon>Mollusca</taxon>
        <taxon>Gastropoda</taxon>
        <taxon>Heterobranchia</taxon>
        <taxon>Euthyneura</taxon>
        <taxon>Tectipleura</taxon>
        <taxon>Aplysiida</taxon>
        <taxon>Aplysioidea</taxon>
        <taxon>Aplysiidae</taxon>
        <taxon>Aplysia</taxon>
    </lineage>
</organism>
<feature type="compositionally biased region" description="Low complexity" evidence="1">
    <location>
        <begin position="97"/>
        <end position="111"/>
    </location>
</feature>
<dbReference type="RefSeq" id="XP_012935546.1">
    <property type="nucleotide sequence ID" value="XM_013080092.2"/>
</dbReference>
<feature type="compositionally biased region" description="Polar residues" evidence="1">
    <location>
        <begin position="1676"/>
        <end position="1688"/>
    </location>
</feature>
<sequence>MIETEFTEVERPPIQTMEPGMGAIAQNTQCSAQTDSCSTDYGHLAPSQPDSLNNVSTVLNSSLPSAEDIEVGQETIAAGKSYAGSPNNRTKGVLPYSSKPPKSCPKSSSSPERSRRYVRSGMTPRANDLCLNRIQRRPASAHGGQPSRHKIESTYDAKTHQDTGVHVQRVDCSPGDYSSIGNVSGYLTTEVVSGSHPRKTSTQFRELDARARRWRSSEKLDFSPRTRRQSFSSPSSDDSSKGEIERRDALPEITDRACSEVSCVPYCEVSRSFQDENSPDLSYDSSPRSDRSRRDSVADARKIVQSDDEEESSTIAAHVFQRYVTSDPFVVHTEDIPTDSEGKITSITQTIHSPESVLEKDDVTEHQEIEPSADVKSAWSEETIVESRHSKIIDYWATTSQVKRRTQSVPKSKSTWRLQAAKARESIASLLSFTKPREKDSSRALFEGNATNHSSLCRSSPCLNHIKGHGELDLAVSPEAQENVNKRNAHATRIGSLSKLKQTHTSSPELFGHGSGTDIQQDNLANSTSSQSSFREENITDSPISGSGVLNDTVRSLSQGHDELHFRISSKNPDSGDDTSLDDVFAPSSISSSLQNVSSTSNIQTSYERDQAKPVGPILSSVALEQESKTYIQTSIGDEDVVVSSEELDEAVSHSEPENSSAIPAINIVCSEDPSSIDSTDNDFIAKKNIIPECPGLSRSSHTFSASVKRTLSSVRKHLDSKKVTRQANGNSASLESGSSSPETVTETDDITSVQSLPNETPDITNSAIGNSNSDSLIEKEVPLVLAEPGMTSTNDEFSNCGIPTKPVLHKFKTTVYDSEKTHDGDLVEVEENESILETQKAFDLDISGGSRNTETCATKESFEQQTLLAGDHDANISPQVMVDKETLETVDNDEVCSPCEENQNYEENKEHLHPPGRQRSDSISSIDSEFSIKSSRSEAKGRREKSRRVQSLLCNELFKKHLAKHAGILERRVFGSHKRGMRKSLSNFDLSTTQSLDMGNVVNELLSGNDINNNSDHNNDENSEAKHIGDDHQSARRTSISRSVSLYDRHNSIQVSSSCQEFASHRPRHGNRVLKKAATSMSLRGKPSNVESEAPEHSEETNQTPAGATDSPHQRRRMYIPSFREFKSQRTPRDSSQGKDSESSEREMAPDHFSDIYVIEEDDVDCKVITSPTLELSATTISDMCSGDQLMVDDTTQNKIPVFQHPDITITPDDVPFFAALDTSKLPLHRSKSSTGMKAALLKEDTFTSSHASSSPDLTALQKPQSLALGKFSESSTREPPMGPSSKSCRDLSSKTEKTPNTQIPIDHPAIVKPIDITEALLEEKSQSVLARPVLYRRSVSLNVLNKSKPHTLNCGHSTPETNSSRDCHENTTKCSSQNSQNESSQPGNEVPNFPPPNETAANVPSIVTGPQGDREADMFDSEELDSASQHSSFALGDRQSPISVESVDRLSPPNVALVGSLGFVIDQEKDVLLQTSHNDTDQMLSGVSDVDCIEETQKQPDTPPAVDASSCFLVSESTSQRNISSSGSSDTSVTPTPNSDMTSELSDDVANSDSFSNAELTPQRRSPTSSNSDSDQSNKTAVLRSTSDVSALTSDERERRRRDRKDRPYKSDPFSGTHQLPHHHLSPDTGPYKSPSVSTSCSFPSLEELGEYSDSVCDNEDEDEESRKRRHRLSNLSNVSSASEDSGVSGHTVVQEVGAEVVGGEATSQKHQRAVCCECAAYSSTNKTPLD</sequence>
<feature type="compositionally biased region" description="Low complexity" evidence="1">
    <location>
        <begin position="728"/>
        <end position="741"/>
    </location>
</feature>
<feature type="compositionally biased region" description="Polar residues" evidence="1">
    <location>
        <begin position="517"/>
        <end position="533"/>
    </location>
</feature>
<feature type="region of interest" description="Disordered" evidence="1">
    <location>
        <begin position="274"/>
        <end position="311"/>
    </location>
</feature>
<dbReference type="GeneID" id="106010980"/>
<feature type="region of interest" description="Disordered" evidence="1">
    <location>
        <begin position="1008"/>
        <end position="1041"/>
    </location>
</feature>
<feature type="compositionally biased region" description="Polar residues" evidence="1">
    <location>
        <begin position="751"/>
        <end position="775"/>
    </location>
</feature>
<feature type="compositionally biased region" description="Basic and acidic residues" evidence="1">
    <location>
        <begin position="1289"/>
        <end position="1299"/>
    </location>
</feature>
<feature type="region of interest" description="Disordered" evidence="1">
    <location>
        <begin position="1079"/>
        <end position="1152"/>
    </location>
</feature>
<feature type="region of interest" description="Disordered" evidence="1">
    <location>
        <begin position="1519"/>
        <end position="1696"/>
    </location>
</feature>
<gene>
    <name evidence="3" type="primary">LOC106010980</name>
</gene>
<feature type="compositionally biased region" description="Basic and acidic residues" evidence="1">
    <location>
        <begin position="287"/>
        <end position="305"/>
    </location>
</feature>
<feature type="compositionally biased region" description="Polar residues" evidence="1">
    <location>
        <begin position="540"/>
        <end position="551"/>
    </location>
</feature>
<feature type="region of interest" description="Disordered" evidence="1">
    <location>
        <begin position="1270"/>
        <end position="1308"/>
    </location>
</feature>
<feature type="region of interest" description="Disordered" evidence="1">
    <location>
        <begin position="80"/>
        <end position="127"/>
    </location>
</feature>
<reference evidence="3" key="1">
    <citation type="submission" date="2025-08" db="UniProtKB">
        <authorList>
            <consortium name="RefSeq"/>
        </authorList>
    </citation>
    <scope>IDENTIFICATION</scope>
</reference>
<feature type="compositionally biased region" description="Low complexity" evidence="1">
    <location>
        <begin position="922"/>
        <end position="935"/>
    </location>
</feature>
<evidence type="ECO:0000313" key="3">
    <source>
        <dbReference type="RefSeq" id="XP_012935546.1"/>
    </source>
</evidence>
<feature type="region of interest" description="Disordered" evidence="1">
    <location>
        <begin position="1349"/>
        <end position="1441"/>
    </location>
</feature>
<feature type="region of interest" description="Disordered" evidence="1">
    <location>
        <begin position="717"/>
        <end position="775"/>
    </location>
</feature>
<evidence type="ECO:0000313" key="2">
    <source>
        <dbReference type="Proteomes" id="UP000694888"/>
    </source>
</evidence>
<keyword evidence="2" id="KW-1185">Reference proteome</keyword>
<feature type="compositionally biased region" description="Polar residues" evidence="1">
    <location>
        <begin position="1585"/>
        <end position="1595"/>
    </location>
</feature>
<dbReference type="Proteomes" id="UP000694888">
    <property type="component" value="Unplaced"/>
</dbReference>
<protein>
    <submittedName>
        <fullName evidence="3">Uncharacterized protein LOC106010980</fullName>
    </submittedName>
</protein>
<feature type="compositionally biased region" description="Polar residues" evidence="1">
    <location>
        <begin position="1535"/>
        <end position="1562"/>
    </location>
</feature>
<feature type="compositionally biased region" description="Low complexity" evidence="1">
    <location>
        <begin position="1565"/>
        <end position="1582"/>
    </location>
</feature>
<feature type="compositionally biased region" description="Low complexity" evidence="1">
    <location>
        <begin position="1008"/>
        <end position="1017"/>
    </location>
</feature>
<accession>A0ABM0ZVR8</accession>
<proteinExistence type="predicted"/>
<feature type="region of interest" description="Disordered" evidence="1">
    <location>
        <begin position="567"/>
        <end position="586"/>
    </location>
</feature>
<evidence type="ECO:0000256" key="1">
    <source>
        <dbReference type="SAM" id="MobiDB-lite"/>
    </source>
</evidence>
<feature type="region of interest" description="Disordered" evidence="1">
    <location>
        <begin position="492"/>
        <end position="551"/>
    </location>
</feature>
<feature type="compositionally biased region" description="Basic and acidic residues" evidence="1">
    <location>
        <begin position="238"/>
        <end position="251"/>
    </location>
</feature>
<feature type="region of interest" description="Disordered" evidence="1">
    <location>
        <begin position="906"/>
        <end position="947"/>
    </location>
</feature>
<feature type="compositionally biased region" description="Low complexity" evidence="1">
    <location>
        <begin position="1636"/>
        <end position="1647"/>
    </location>
</feature>
<feature type="non-terminal residue" evidence="3">
    <location>
        <position position="1733"/>
    </location>
</feature>
<feature type="region of interest" description="Disordered" evidence="1">
    <location>
        <begin position="216"/>
        <end position="251"/>
    </location>
</feature>
<feature type="region of interest" description="Disordered" evidence="1">
    <location>
        <begin position="34"/>
        <end position="55"/>
    </location>
</feature>
<feature type="compositionally biased region" description="Low complexity" evidence="1">
    <location>
        <begin position="1377"/>
        <end position="1387"/>
    </location>
</feature>